<accession>A0A1D1V599</accession>
<dbReference type="Pfam" id="PF01233">
    <property type="entry name" value="NMT"/>
    <property type="match status" value="1"/>
</dbReference>
<feature type="compositionally biased region" description="Polar residues" evidence="7">
    <location>
        <begin position="25"/>
        <end position="44"/>
    </location>
</feature>
<dbReference type="PANTHER" id="PTHR11377:SF5">
    <property type="entry name" value="GLYCYLPEPTIDE N-TETRADECANOYLTRANSFERASE"/>
    <property type="match status" value="1"/>
</dbReference>
<feature type="region of interest" description="Disordered" evidence="7">
    <location>
        <begin position="1"/>
        <end position="95"/>
    </location>
</feature>
<evidence type="ECO:0000313" key="10">
    <source>
        <dbReference type="Proteomes" id="UP000186922"/>
    </source>
</evidence>
<dbReference type="PROSITE" id="PS00976">
    <property type="entry name" value="NMT_2"/>
    <property type="match status" value="1"/>
</dbReference>
<organism evidence="9 10">
    <name type="scientific">Ramazzottius varieornatus</name>
    <name type="common">Water bear</name>
    <name type="synonym">Tardigrade</name>
    <dbReference type="NCBI Taxonomy" id="947166"/>
    <lineage>
        <taxon>Eukaryota</taxon>
        <taxon>Metazoa</taxon>
        <taxon>Ecdysozoa</taxon>
        <taxon>Tardigrada</taxon>
        <taxon>Eutardigrada</taxon>
        <taxon>Parachela</taxon>
        <taxon>Hypsibioidea</taxon>
        <taxon>Ramazzottiidae</taxon>
        <taxon>Ramazzottius</taxon>
    </lineage>
</organism>
<sequence>MTTESKPEESLSETLTKEDGKGEPVNSTPSTFTAIGNATGSASAGEQYPQLIQAMRQLLENQKKTTKPVKSQSVGPEPTKEHPFWSTQPVPKLGDKVVPTVNDPIETKSKDEFRKQEYPLLPEFYWDALDIGNQEQLHELYTLLHDNYVEDDDAMFRFRYSHEFLTWALKPPGWKQQWHLGLRVHGSKKLVGFISAVPSQIRVRGKSMKMTEVNFLCVHKKLRGKRMAAVLIREITRRCNEEGIVQAAFTTGALLPIEPVGACRYWHRSLDPQKLVDVGFSSIGKNMTMQRMKKLFKVAEEPKTRGFRQTEERDIPAIHKLLTDYLSKFELAPEFTLEEVNHYFLFKEKIIYSYVVADEQGTVTDFVSFYSLPSTVVNHRSHDSVNAAYSFYNVATSRSWDDLMMDAIIMAKKNGFDVFNALDALDNAKFLTNLKFGIGDGTLNYFLFNWKCAAMKSNEIGLILM</sequence>
<dbReference type="InterPro" id="IPR000182">
    <property type="entry name" value="GNAT_dom"/>
</dbReference>
<comment type="similarity">
    <text evidence="1 6">Belongs to the NMT family.</text>
</comment>
<dbReference type="EC" id="2.3.1.97" evidence="2 5"/>
<dbReference type="PIRSF" id="PIRSF015892">
    <property type="entry name" value="N-myristl_transf"/>
    <property type="match status" value="1"/>
</dbReference>
<dbReference type="InterPro" id="IPR022678">
    <property type="entry name" value="NMT_CS"/>
</dbReference>
<feature type="compositionally biased region" description="Basic and acidic residues" evidence="7">
    <location>
        <begin position="1"/>
        <end position="22"/>
    </location>
</feature>
<dbReference type="Pfam" id="PF02799">
    <property type="entry name" value="NMT_C"/>
    <property type="match status" value="1"/>
</dbReference>
<keyword evidence="4 5" id="KW-0012">Acyltransferase</keyword>
<dbReference type="OrthoDB" id="60315at2759"/>
<comment type="catalytic activity">
    <reaction evidence="5">
        <text>N-terminal glycyl-[protein] + tetradecanoyl-CoA = N-tetradecanoylglycyl-[protein] + CoA + H(+)</text>
        <dbReference type="Rhea" id="RHEA:15521"/>
        <dbReference type="Rhea" id="RHEA-COMP:12666"/>
        <dbReference type="Rhea" id="RHEA-COMP:12667"/>
        <dbReference type="ChEBI" id="CHEBI:15378"/>
        <dbReference type="ChEBI" id="CHEBI:57287"/>
        <dbReference type="ChEBI" id="CHEBI:57385"/>
        <dbReference type="ChEBI" id="CHEBI:64723"/>
        <dbReference type="ChEBI" id="CHEBI:133050"/>
        <dbReference type="EC" id="2.3.1.97"/>
    </reaction>
</comment>
<reference evidence="9 10" key="1">
    <citation type="journal article" date="2016" name="Nat. Commun.">
        <title>Extremotolerant tardigrade genome and improved radiotolerance of human cultured cells by tardigrade-unique protein.</title>
        <authorList>
            <person name="Hashimoto T."/>
            <person name="Horikawa D.D."/>
            <person name="Saito Y."/>
            <person name="Kuwahara H."/>
            <person name="Kozuka-Hata H."/>
            <person name="Shin-I T."/>
            <person name="Minakuchi Y."/>
            <person name="Ohishi K."/>
            <person name="Motoyama A."/>
            <person name="Aizu T."/>
            <person name="Enomoto A."/>
            <person name="Kondo K."/>
            <person name="Tanaka S."/>
            <person name="Hara Y."/>
            <person name="Koshikawa S."/>
            <person name="Sagara H."/>
            <person name="Miura T."/>
            <person name="Yokobori S."/>
            <person name="Miyagawa K."/>
            <person name="Suzuki Y."/>
            <person name="Kubo T."/>
            <person name="Oyama M."/>
            <person name="Kohara Y."/>
            <person name="Fujiyama A."/>
            <person name="Arakawa K."/>
            <person name="Katayama T."/>
            <person name="Toyoda A."/>
            <person name="Kunieda T."/>
        </authorList>
    </citation>
    <scope>NUCLEOTIDE SEQUENCE [LARGE SCALE GENOMIC DNA]</scope>
    <source>
        <strain evidence="9 10">YOKOZUNA-1</strain>
    </source>
</reference>
<dbReference type="Gene3D" id="3.40.630.170">
    <property type="match status" value="1"/>
</dbReference>
<dbReference type="GO" id="GO:0005737">
    <property type="term" value="C:cytoplasm"/>
    <property type="evidence" value="ECO:0007669"/>
    <property type="project" value="TreeGrafter"/>
</dbReference>
<dbReference type="PANTHER" id="PTHR11377">
    <property type="entry name" value="N-MYRISTOYL TRANSFERASE"/>
    <property type="match status" value="1"/>
</dbReference>
<name>A0A1D1V599_RAMVA</name>
<dbReference type="InterPro" id="IPR022677">
    <property type="entry name" value="NMT_C"/>
</dbReference>
<proteinExistence type="inferred from homology"/>
<evidence type="ECO:0000313" key="9">
    <source>
        <dbReference type="EMBL" id="GAU93943.1"/>
    </source>
</evidence>
<dbReference type="STRING" id="947166.A0A1D1V599"/>
<evidence type="ECO:0000256" key="1">
    <source>
        <dbReference type="ARBA" id="ARBA00009469"/>
    </source>
</evidence>
<protein>
    <recommendedName>
        <fullName evidence="2 5">Glycylpeptide N-tetradecanoyltransferase</fullName>
        <ecNumber evidence="2 5">2.3.1.97</ecNumber>
    </recommendedName>
</protein>
<gene>
    <name evidence="9" type="primary">RvY_05797-1</name>
    <name evidence="9" type="synonym">RvY_05797.1</name>
    <name evidence="9" type="ORF">RvY_05797</name>
</gene>
<dbReference type="Proteomes" id="UP000186922">
    <property type="component" value="Unassembled WGS sequence"/>
</dbReference>
<dbReference type="PROSITE" id="PS51186">
    <property type="entry name" value="GNAT"/>
    <property type="match status" value="1"/>
</dbReference>
<dbReference type="GO" id="GO:0004379">
    <property type="term" value="F:glycylpeptide N-tetradecanoyltransferase activity"/>
    <property type="evidence" value="ECO:0007669"/>
    <property type="project" value="UniProtKB-EC"/>
</dbReference>
<dbReference type="SUPFAM" id="SSF55729">
    <property type="entry name" value="Acyl-CoA N-acyltransferases (Nat)"/>
    <property type="match status" value="2"/>
</dbReference>
<dbReference type="AlphaFoldDB" id="A0A1D1V599"/>
<dbReference type="FunFam" id="3.40.630.170:FF:000003">
    <property type="entry name" value="Glycylpeptide N-tetradecanoyltransferase"/>
    <property type="match status" value="1"/>
</dbReference>
<evidence type="ECO:0000256" key="6">
    <source>
        <dbReference type="RuleBase" id="RU004178"/>
    </source>
</evidence>
<keyword evidence="10" id="KW-1185">Reference proteome</keyword>
<evidence type="ECO:0000256" key="4">
    <source>
        <dbReference type="ARBA" id="ARBA00023315"/>
    </source>
</evidence>
<dbReference type="InterPro" id="IPR000903">
    <property type="entry name" value="NMT"/>
</dbReference>
<comment type="function">
    <text evidence="5">Adds a myristoyl group to the N-terminal glycine residue of certain cellular proteins.</text>
</comment>
<feature type="domain" description="N-acetyltransferase" evidence="8">
    <location>
        <begin position="127"/>
        <end position="297"/>
    </location>
</feature>
<dbReference type="EMBL" id="BDGG01000002">
    <property type="protein sequence ID" value="GAU93943.1"/>
    <property type="molecule type" value="Genomic_DNA"/>
</dbReference>
<comment type="caution">
    <text evidence="9">The sequence shown here is derived from an EMBL/GenBank/DDBJ whole genome shotgun (WGS) entry which is preliminary data.</text>
</comment>
<evidence type="ECO:0000256" key="7">
    <source>
        <dbReference type="SAM" id="MobiDB-lite"/>
    </source>
</evidence>
<evidence type="ECO:0000256" key="2">
    <source>
        <dbReference type="ARBA" id="ARBA00012923"/>
    </source>
</evidence>
<evidence type="ECO:0000259" key="8">
    <source>
        <dbReference type="PROSITE" id="PS51186"/>
    </source>
</evidence>
<dbReference type="InterPro" id="IPR016181">
    <property type="entry name" value="Acyl_CoA_acyltransferase"/>
</dbReference>
<dbReference type="PROSITE" id="PS00975">
    <property type="entry name" value="NMT_1"/>
    <property type="match status" value="1"/>
</dbReference>
<keyword evidence="3 5" id="KW-0808">Transferase</keyword>
<evidence type="ECO:0000256" key="5">
    <source>
        <dbReference type="RuleBase" id="RU000586"/>
    </source>
</evidence>
<evidence type="ECO:0000256" key="3">
    <source>
        <dbReference type="ARBA" id="ARBA00022679"/>
    </source>
</evidence>
<dbReference type="InterPro" id="IPR022676">
    <property type="entry name" value="NMT_N"/>
</dbReference>